<organism evidence="10 11">
    <name type="scientific">Pelusios castaneus</name>
    <name type="common">West African mud turtle</name>
    <dbReference type="NCBI Taxonomy" id="367368"/>
    <lineage>
        <taxon>Eukaryota</taxon>
        <taxon>Metazoa</taxon>
        <taxon>Chordata</taxon>
        <taxon>Craniata</taxon>
        <taxon>Vertebrata</taxon>
        <taxon>Euteleostomi</taxon>
        <taxon>Archelosauria</taxon>
        <taxon>Testudinata</taxon>
        <taxon>Testudines</taxon>
        <taxon>Pleurodira</taxon>
        <taxon>Pelomedusidae</taxon>
        <taxon>Pelusios</taxon>
    </lineage>
</organism>
<comment type="subcellular location">
    <subcellularLocation>
        <location evidence="1">Membrane</location>
        <topology evidence="1">Single-pass type I membrane protein</topology>
    </subcellularLocation>
</comment>
<evidence type="ECO:0000256" key="3">
    <source>
        <dbReference type="ARBA" id="ARBA00022729"/>
    </source>
</evidence>
<dbReference type="Proteomes" id="UP000694393">
    <property type="component" value="Unplaced"/>
</dbReference>
<evidence type="ECO:0000256" key="8">
    <source>
        <dbReference type="SAM" id="Phobius"/>
    </source>
</evidence>
<name>A0A8C8RRR7_9SAUR</name>
<dbReference type="PANTHER" id="PTHR23037:SF29">
    <property type="entry name" value="INTERLEUKIN-9 RECEPTOR"/>
    <property type="match status" value="1"/>
</dbReference>
<evidence type="ECO:0000256" key="1">
    <source>
        <dbReference type="ARBA" id="ARBA00004479"/>
    </source>
</evidence>
<keyword evidence="7" id="KW-0325">Glycoprotein</keyword>
<keyword evidence="11" id="KW-1185">Reference proteome</keyword>
<dbReference type="GO" id="GO:0004896">
    <property type="term" value="F:cytokine receptor activity"/>
    <property type="evidence" value="ECO:0007669"/>
    <property type="project" value="InterPro"/>
</dbReference>
<evidence type="ECO:0000313" key="11">
    <source>
        <dbReference type="Proteomes" id="UP000694393"/>
    </source>
</evidence>
<dbReference type="PROSITE" id="PS01355">
    <property type="entry name" value="HEMATOPO_REC_S_F1"/>
    <property type="match status" value="1"/>
</dbReference>
<dbReference type="GO" id="GO:0016064">
    <property type="term" value="P:immunoglobulin mediated immune response"/>
    <property type="evidence" value="ECO:0007669"/>
    <property type="project" value="TreeGrafter"/>
</dbReference>
<evidence type="ECO:0000256" key="7">
    <source>
        <dbReference type="ARBA" id="ARBA00023180"/>
    </source>
</evidence>
<dbReference type="InterPro" id="IPR013783">
    <property type="entry name" value="Ig-like_fold"/>
</dbReference>
<keyword evidence="6" id="KW-0675">Receptor</keyword>
<dbReference type="SUPFAM" id="SSF49265">
    <property type="entry name" value="Fibronectin type III"/>
    <property type="match status" value="2"/>
</dbReference>
<evidence type="ECO:0000256" key="5">
    <source>
        <dbReference type="ARBA" id="ARBA00023136"/>
    </source>
</evidence>
<dbReference type="Gene3D" id="2.60.40.10">
    <property type="entry name" value="Immunoglobulins"/>
    <property type="match status" value="2"/>
</dbReference>
<dbReference type="InterPro" id="IPR003531">
    <property type="entry name" value="Hempt_rcpt_S_F1_CS"/>
</dbReference>
<evidence type="ECO:0000256" key="2">
    <source>
        <dbReference type="ARBA" id="ARBA00022692"/>
    </source>
</evidence>
<keyword evidence="3" id="KW-0732">Signal</keyword>
<evidence type="ECO:0000256" key="6">
    <source>
        <dbReference type="ARBA" id="ARBA00023170"/>
    </source>
</evidence>
<reference evidence="10" key="2">
    <citation type="submission" date="2025-09" db="UniProtKB">
        <authorList>
            <consortium name="Ensembl"/>
        </authorList>
    </citation>
    <scope>IDENTIFICATION</scope>
</reference>
<evidence type="ECO:0000256" key="4">
    <source>
        <dbReference type="ARBA" id="ARBA00022989"/>
    </source>
</evidence>
<keyword evidence="4 8" id="KW-1133">Transmembrane helix</keyword>
<sequence length="476" mass="53749">MGKDIWRVCLQVCSIAIGFSGRGEGIDFPGNLSCLNNYVYRMDCTWETNERVGDGPFHLHFTDLLLDKEEENKDASCALSTRDGLRTRHHCTVNMTEMFTELDSYRISLQGVFFGRHQTYIAFPDYEPRLNIKCDPPFDLKSNINASKCQLRWHVPWPLESILQYELEYKEHNASWQQAQRKRLFNSAREVEIEATEFKAAVTYTARVRGKTSQAEESYKSQWSEWSQTTEFQRETSTDFLQESEKSFDTSVIRILFIPVCLGIVLYVILNFRLSSRAKNIFSLDVPTPAAFFQPLYTLHNGNFKDWVGPNETCGRLSREEANHPSKVTVDGALGLSAHEAISQLSCKSLTKTKMILPGEICSSASGPSQQQLWSSGGTEARPPSLFLHPADEAGALDFSEASETSLVRSDMSRNHPPYVRCHGAGDFFMPQESLELESLSFCSNDYCTLCGSDSVGGPIPVHLLQLTKEDRLAKH</sequence>
<dbReference type="GO" id="GO:0009897">
    <property type="term" value="C:external side of plasma membrane"/>
    <property type="evidence" value="ECO:0007669"/>
    <property type="project" value="TreeGrafter"/>
</dbReference>
<proteinExistence type="predicted"/>
<dbReference type="PROSITE" id="PS50853">
    <property type="entry name" value="FN3"/>
    <property type="match status" value="1"/>
</dbReference>
<dbReference type="InterPro" id="IPR036116">
    <property type="entry name" value="FN3_sf"/>
</dbReference>
<dbReference type="Ensembl" id="ENSPCET00000010285.1">
    <property type="protein sequence ID" value="ENSPCEP00000009950.1"/>
    <property type="gene ID" value="ENSPCEG00000007912.1"/>
</dbReference>
<dbReference type="AlphaFoldDB" id="A0A8C8RRR7"/>
<feature type="domain" description="Fibronectin type-III" evidence="9">
    <location>
        <begin position="136"/>
        <end position="235"/>
    </location>
</feature>
<dbReference type="InterPro" id="IPR003961">
    <property type="entry name" value="FN3_dom"/>
</dbReference>
<dbReference type="PANTHER" id="PTHR23037">
    <property type="entry name" value="CYTOKINE RECEPTOR"/>
    <property type="match status" value="1"/>
</dbReference>
<protein>
    <recommendedName>
        <fullName evidence="9">Fibronectin type-III domain-containing protein</fullName>
    </recommendedName>
</protein>
<accession>A0A8C8RRR7</accession>
<feature type="transmembrane region" description="Helical" evidence="8">
    <location>
        <begin position="252"/>
        <end position="270"/>
    </location>
</feature>
<evidence type="ECO:0000313" key="10">
    <source>
        <dbReference type="Ensembl" id="ENSPCEP00000009950.1"/>
    </source>
</evidence>
<keyword evidence="5 8" id="KW-0472">Membrane</keyword>
<evidence type="ECO:0000259" key="9">
    <source>
        <dbReference type="PROSITE" id="PS50853"/>
    </source>
</evidence>
<keyword evidence="2 8" id="KW-0812">Transmembrane</keyword>
<reference evidence="10" key="1">
    <citation type="submission" date="2025-08" db="UniProtKB">
        <authorList>
            <consortium name="Ensembl"/>
        </authorList>
    </citation>
    <scope>IDENTIFICATION</scope>
</reference>